<evidence type="ECO:0000313" key="13">
    <source>
        <dbReference type="Proteomes" id="UP000002051"/>
    </source>
</evidence>
<keyword evidence="5" id="KW-0136">Cellulose degradation</keyword>
<dbReference type="GO" id="GO:0008810">
    <property type="term" value="F:cellulase activity"/>
    <property type="evidence" value="ECO:0007669"/>
    <property type="project" value="UniProtKB-EC"/>
</dbReference>
<dbReference type="InterPro" id="IPR012341">
    <property type="entry name" value="6hp_glycosidase-like_sf"/>
</dbReference>
<dbReference type="EMBL" id="CM001219">
    <property type="protein sequence ID" value="AES71759.1"/>
    <property type="molecule type" value="Genomic_DNA"/>
</dbReference>
<keyword evidence="7" id="KW-0326">Glycosidase</keyword>
<keyword evidence="9" id="KW-1133">Transmembrane helix</keyword>
<dbReference type="eggNOG" id="KOG0987">
    <property type="taxonomic scope" value="Eukaryota"/>
</dbReference>
<comment type="catalytic activity">
    <reaction evidence="1">
        <text>Endohydrolysis of (1-&gt;4)-beta-D-glucosidic linkages in cellulose, lichenin and cereal beta-D-glucans.</text>
        <dbReference type="EC" id="3.2.1.4"/>
    </reaction>
</comment>
<dbReference type="InterPro" id="IPR001701">
    <property type="entry name" value="Glyco_hydro_9"/>
</dbReference>
<dbReference type="EnsemblPlants" id="AES71759">
    <property type="protein sequence ID" value="AES71759"/>
    <property type="gene ID" value="MTR_3g082460"/>
</dbReference>
<protein>
    <recommendedName>
        <fullName evidence="3">cellulase</fullName>
        <ecNumber evidence="3">3.2.1.4</ecNumber>
    </recommendedName>
</protein>
<dbReference type="EC" id="3.2.1.4" evidence="3"/>
<dbReference type="AlphaFoldDB" id="G7J8S8"/>
<sequence length="302" mass="35446">MREDRFAMVYPKDYPRQPTTISEGPHLAGEIGVRYIIFEHDIAYSKKLIKGDEALFALARNFAKRKLYNHGQPCIEPYYNSTDYFDEYMWGRCLIVFSFNEIPYLKFLSWNIKLPAAMLLLTKMMRFHKFGYPNEEMLSMYHISIGLTTGSYLHQFNYMPTRRLSGGLMQFNHRQPKSLQYFVNVAFLAYLFLHYIVGYGNRNKIPRHVHHRGVFPNNNPNKHGAVVGEPNNFDQFLIQVNCLKQFCKHIQSKHFEFSHDQLYVAVSKVTLRKGLKILITDENGDCIDNTTNVVYNEVFQKV</sequence>
<keyword evidence="8" id="KW-0624">Polysaccharide degradation</keyword>
<accession>G7J8S8</accession>
<dbReference type="GO" id="GO:0030245">
    <property type="term" value="P:cellulose catabolic process"/>
    <property type="evidence" value="ECO:0007669"/>
    <property type="project" value="UniProtKB-KW"/>
</dbReference>
<feature type="domain" description="Glycoside hydrolase family 9" evidence="10">
    <location>
        <begin position="34"/>
        <end position="192"/>
    </location>
</feature>
<reference evidence="11 13" key="1">
    <citation type="journal article" date="2011" name="Nature">
        <title>The Medicago genome provides insight into the evolution of rhizobial symbioses.</title>
        <authorList>
            <person name="Young N.D."/>
            <person name="Debelle F."/>
            <person name="Oldroyd G.E."/>
            <person name="Geurts R."/>
            <person name="Cannon S.B."/>
            <person name="Udvardi M.K."/>
            <person name="Benedito V.A."/>
            <person name="Mayer K.F."/>
            <person name="Gouzy J."/>
            <person name="Schoof H."/>
            <person name="Van de Peer Y."/>
            <person name="Proost S."/>
            <person name="Cook D.R."/>
            <person name="Meyers B.C."/>
            <person name="Spannagl M."/>
            <person name="Cheung F."/>
            <person name="De Mita S."/>
            <person name="Krishnakumar V."/>
            <person name="Gundlach H."/>
            <person name="Zhou S."/>
            <person name="Mudge J."/>
            <person name="Bharti A.K."/>
            <person name="Murray J.D."/>
            <person name="Naoumkina M.A."/>
            <person name="Rosen B."/>
            <person name="Silverstein K.A."/>
            <person name="Tang H."/>
            <person name="Rombauts S."/>
            <person name="Zhao P.X."/>
            <person name="Zhou P."/>
            <person name="Barbe V."/>
            <person name="Bardou P."/>
            <person name="Bechner M."/>
            <person name="Bellec A."/>
            <person name="Berger A."/>
            <person name="Berges H."/>
            <person name="Bidwell S."/>
            <person name="Bisseling T."/>
            <person name="Choisne N."/>
            <person name="Couloux A."/>
            <person name="Denny R."/>
            <person name="Deshpande S."/>
            <person name="Dai X."/>
            <person name="Doyle J.J."/>
            <person name="Dudez A.M."/>
            <person name="Farmer A.D."/>
            <person name="Fouteau S."/>
            <person name="Franken C."/>
            <person name="Gibelin C."/>
            <person name="Gish J."/>
            <person name="Goldstein S."/>
            <person name="Gonzalez A.J."/>
            <person name="Green P.J."/>
            <person name="Hallab A."/>
            <person name="Hartog M."/>
            <person name="Hua A."/>
            <person name="Humphray S.J."/>
            <person name="Jeong D.H."/>
            <person name="Jing Y."/>
            <person name="Jocker A."/>
            <person name="Kenton S.M."/>
            <person name="Kim D.J."/>
            <person name="Klee K."/>
            <person name="Lai H."/>
            <person name="Lang C."/>
            <person name="Lin S."/>
            <person name="Macmil S.L."/>
            <person name="Magdelenat G."/>
            <person name="Matthews L."/>
            <person name="McCorrison J."/>
            <person name="Monaghan E.L."/>
            <person name="Mun J.H."/>
            <person name="Najar F.Z."/>
            <person name="Nicholson C."/>
            <person name="Noirot C."/>
            <person name="O'Bleness M."/>
            <person name="Paule C.R."/>
            <person name="Poulain J."/>
            <person name="Prion F."/>
            <person name="Qin B."/>
            <person name="Qu C."/>
            <person name="Retzel E.F."/>
            <person name="Riddle C."/>
            <person name="Sallet E."/>
            <person name="Samain S."/>
            <person name="Samson N."/>
            <person name="Sanders I."/>
            <person name="Saurat O."/>
            <person name="Scarpelli C."/>
            <person name="Schiex T."/>
            <person name="Segurens B."/>
            <person name="Severin A.J."/>
            <person name="Sherrier D.J."/>
            <person name="Shi R."/>
            <person name="Sims S."/>
            <person name="Singer S.R."/>
            <person name="Sinharoy S."/>
            <person name="Sterck L."/>
            <person name="Viollet A."/>
            <person name="Wang B.B."/>
            <person name="Wang K."/>
            <person name="Wang M."/>
            <person name="Wang X."/>
            <person name="Warfsmann J."/>
            <person name="Weissenbach J."/>
            <person name="White D.D."/>
            <person name="White J.D."/>
            <person name="Wiley G.B."/>
            <person name="Wincker P."/>
            <person name="Xing Y."/>
            <person name="Yang L."/>
            <person name="Yao Z."/>
            <person name="Ying F."/>
            <person name="Zhai J."/>
            <person name="Zhou L."/>
            <person name="Zuber A."/>
            <person name="Denarie J."/>
            <person name="Dixon R.A."/>
            <person name="May G.D."/>
            <person name="Schwartz D.C."/>
            <person name="Rogers J."/>
            <person name="Quetier F."/>
            <person name="Town C.D."/>
            <person name="Roe B.A."/>
        </authorList>
    </citation>
    <scope>NUCLEOTIDE SEQUENCE [LARGE SCALE GENOMIC DNA]</scope>
    <source>
        <strain evidence="11">A17</strain>
        <strain evidence="12 13">cv. Jemalong A17</strain>
    </source>
</reference>
<evidence type="ECO:0000256" key="3">
    <source>
        <dbReference type="ARBA" id="ARBA00012601"/>
    </source>
</evidence>
<evidence type="ECO:0000256" key="2">
    <source>
        <dbReference type="ARBA" id="ARBA00007072"/>
    </source>
</evidence>
<dbReference type="Proteomes" id="UP000002051">
    <property type="component" value="Chromosome 3"/>
</dbReference>
<dbReference type="HOGENOM" id="CLU_922473_0_0_1"/>
<dbReference type="Gene3D" id="1.50.10.10">
    <property type="match status" value="1"/>
</dbReference>
<evidence type="ECO:0000313" key="12">
    <source>
        <dbReference type="EnsemblPlants" id="AES71759"/>
    </source>
</evidence>
<evidence type="ECO:0000313" key="11">
    <source>
        <dbReference type="EMBL" id="AES71759.1"/>
    </source>
</evidence>
<evidence type="ECO:0000256" key="4">
    <source>
        <dbReference type="ARBA" id="ARBA00022801"/>
    </source>
</evidence>
<keyword evidence="9" id="KW-0812">Transmembrane</keyword>
<evidence type="ECO:0000256" key="9">
    <source>
        <dbReference type="SAM" id="Phobius"/>
    </source>
</evidence>
<organism evidence="11 13">
    <name type="scientific">Medicago truncatula</name>
    <name type="common">Barrel medic</name>
    <name type="synonym">Medicago tribuloides</name>
    <dbReference type="NCBI Taxonomy" id="3880"/>
    <lineage>
        <taxon>Eukaryota</taxon>
        <taxon>Viridiplantae</taxon>
        <taxon>Streptophyta</taxon>
        <taxon>Embryophyta</taxon>
        <taxon>Tracheophyta</taxon>
        <taxon>Spermatophyta</taxon>
        <taxon>Magnoliopsida</taxon>
        <taxon>eudicotyledons</taxon>
        <taxon>Gunneridae</taxon>
        <taxon>Pentapetalae</taxon>
        <taxon>rosids</taxon>
        <taxon>fabids</taxon>
        <taxon>Fabales</taxon>
        <taxon>Fabaceae</taxon>
        <taxon>Papilionoideae</taxon>
        <taxon>50 kb inversion clade</taxon>
        <taxon>NPAAA clade</taxon>
        <taxon>Hologalegina</taxon>
        <taxon>IRL clade</taxon>
        <taxon>Trifolieae</taxon>
        <taxon>Medicago</taxon>
    </lineage>
</organism>
<proteinExistence type="inferred from homology"/>
<dbReference type="PANTHER" id="PTHR22298">
    <property type="entry name" value="ENDO-1,4-BETA-GLUCANASE"/>
    <property type="match status" value="1"/>
</dbReference>
<keyword evidence="4 11" id="KW-0378">Hydrolase</keyword>
<name>G7J8S8_MEDTR</name>
<keyword evidence="13" id="KW-1185">Reference proteome</keyword>
<evidence type="ECO:0000259" key="10">
    <source>
        <dbReference type="Pfam" id="PF00759"/>
    </source>
</evidence>
<evidence type="ECO:0000256" key="1">
    <source>
        <dbReference type="ARBA" id="ARBA00000966"/>
    </source>
</evidence>
<evidence type="ECO:0000256" key="6">
    <source>
        <dbReference type="ARBA" id="ARBA00023277"/>
    </source>
</evidence>
<dbReference type="PaxDb" id="3880-AES71759"/>
<dbReference type="Pfam" id="PF00759">
    <property type="entry name" value="Glyco_hydro_9"/>
    <property type="match status" value="1"/>
</dbReference>
<dbReference type="SUPFAM" id="SSF48208">
    <property type="entry name" value="Six-hairpin glycosidases"/>
    <property type="match status" value="1"/>
</dbReference>
<reference evidence="12" key="3">
    <citation type="submission" date="2015-04" db="UniProtKB">
        <authorList>
            <consortium name="EnsemblPlants"/>
        </authorList>
    </citation>
    <scope>IDENTIFICATION</scope>
    <source>
        <strain evidence="12">cv. Jemalong A17</strain>
    </source>
</reference>
<keyword evidence="9" id="KW-0472">Membrane</keyword>
<comment type="similarity">
    <text evidence="2">Belongs to the glycosyl hydrolase 9 (cellulase E) family.</text>
</comment>
<evidence type="ECO:0000256" key="5">
    <source>
        <dbReference type="ARBA" id="ARBA00023001"/>
    </source>
</evidence>
<keyword evidence="6" id="KW-0119">Carbohydrate metabolism</keyword>
<gene>
    <name evidence="11" type="ordered locus">MTR_3g082460</name>
</gene>
<reference evidence="11 13" key="2">
    <citation type="journal article" date="2014" name="BMC Genomics">
        <title>An improved genome release (version Mt4.0) for the model legume Medicago truncatula.</title>
        <authorList>
            <person name="Tang H."/>
            <person name="Krishnakumar V."/>
            <person name="Bidwell S."/>
            <person name="Rosen B."/>
            <person name="Chan A."/>
            <person name="Zhou S."/>
            <person name="Gentzbittel L."/>
            <person name="Childs K.L."/>
            <person name="Yandell M."/>
            <person name="Gundlach H."/>
            <person name="Mayer K.F."/>
            <person name="Schwartz D.C."/>
            <person name="Town C.D."/>
        </authorList>
    </citation>
    <scope>GENOME REANNOTATION</scope>
    <source>
        <strain evidence="12 13">cv. Jemalong A17</strain>
    </source>
</reference>
<evidence type="ECO:0000256" key="8">
    <source>
        <dbReference type="ARBA" id="ARBA00023326"/>
    </source>
</evidence>
<dbReference type="InterPro" id="IPR008928">
    <property type="entry name" value="6-hairpin_glycosidase_sf"/>
</dbReference>
<evidence type="ECO:0000256" key="7">
    <source>
        <dbReference type="ARBA" id="ARBA00023295"/>
    </source>
</evidence>
<feature type="transmembrane region" description="Helical" evidence="9">
    <location>
        <begin position="178"/>
        <end position="197"/>
    </location>
</feature>